<keyword evidence="3" id="KW-1185">Reference proteome</keyword>
<proteinExistence type="predicted"/>
<dbReference type="InterPro" id="IPR029068">
    <property type="entry name" value="Glyas_Bleomycin-R_OHBP_Dase"/>
</dbReference>
<name>A0A1I5N633_9RHOB</name>
<evidence type="ECO:0000259" key="1">
    <source>
        <dbReference type="Pfam" id="PF13468"/>
    </source>
</evidence>
<dbReference type="AlphaFoldDB" id="A0A1I5N633"/>
<dbReference type="EMBL" id="FOXA01000003">
    <property type="protein sequence ID" value="SFP17183.1"/>
    <property type="molecule type" value="Genomic_DNA"/>
</dbReference>
<evidence type="ECO:0000313" key="2">
    <source>
        <dbReference type="EMBL" id="SFP17183.1"/>
    </source>
</evidence>
<feature type="domain" description="Glyoxalase-like" evidence="1">
    <location>
        <begin position="5"/>
        <end position="176"/>
    </location>
</feature>
<dbReference type="STRING" id="441119.SAMN04488047_103113"/>
<dbReference type="Proteomes" id="UP000199356">
    <property type="component" value="Unassembled WGS sequence"/>
</dbReference>
<dbReference type="InterPro" id="IPR025870">
    <property type="entry name" value="Glyoxalase-like_dom"/>
</dbReference>
<accession>A0A1I5N633</accession>
<protein>
    <submittedName>
        <fullName evidence="2">Glyoxalase-like domain-containing protein</fullName>
    </submittedName>
</protein>
<evidence type="ECO:0000313" key="3">
    <source>
        <dbReference type="Proteomes" id="UP000199356"/>
    </source>
</evidence>
<organism evidence="2 3">
    <name type="scientific">Tranquillimonas alkanivorans</name>
    <dbReference type="NCBI Taxonomy" id="441119"/>
    <lineage>
        <taxon>Bacteria</taxon>
        <taxon>Pseudomonadati</taxon>
        <taxon>Pseudomonadota</taxon>
        <taxon>Alphaproteobacteria</taxon>
        <taxon>Rhodobacterales</taxon>
        <taxon>Roseobacteraceae</taxon>
        <taxon>Tranquillimonas</taxon>
    </lineage>
</organism>
<reference evidence="2 3" key="1">
    <citation type="submission" date="2016-10" db="EMBL/GenBank/DDBJ databases">
        <authorList>
            <person name="de Groot N.N."/>
        </authorList>
    </citation>
    <scope>NUCLEOTIDE SEQUENCE [LARGE SCALE GENOMIC DNA]</scope>
    <source>
        <strain evidence="2 3">DSM 19547</strain>
    </source>
</reference>
<dbReference type="Gene3D" id="3.10.180.10">
    <property type="entry name" value="2,3-Dihydroxybiphenyl 1,2-Dioxygenase, domain 1"/>
    <property type="match status" value="1"/>
</dbReference>
<dbReference type="Pfam" id="PF13468">
    <property type="entry name" value="Glyoxalase_3"/>
    <property type="match status" value="1"/>
</dbReference>
<sequence length="206" mass="21959">MAIALDHLAVSAETLDGGVAHVETALGVALAPGGRHPDMGTHNRLLSLGPDLYLEVIAVDPAAAPPKRRRWFGLDGFAGPPRMTNWILRSDALDDDLAAAPPGSGDPLDLARGDLRWRMAVPCDGLLPFDGASPALLQWHCADHPARRLPDSGCRLKALVIEHPEAAELATAWPALMTLPDVLLRQGPTLRLTASIETPHGRRSLS</sequence>
<gene>
    <name evidence="2" type="ORF">SAMN04488047_103113</name>
</gene>
<dbReference type="RefSeq" id="WP_342741148.1">
    <property type="nucleotide sequence ID" value="NZ_FOXA01000003.1"/>
</dbReference>